<dbReference type="EMBL" id="MU275938">
    <property type="protein sequence ID" value="KAI0045957.1"/>
    <property type="molecule type" value="Genomic_DNA"/>
</dbReference>
<name>A0ACB8RPV7_9AGAM</name>
<gene>
    <name evidence="1" type="ORF">FA95DRAFT_1459550</name>
</gene>
<accession>A0ACB8RPV7</accession>
<feature type="non-terminal residue" evidence="1">
    <location>
        <position position="63"/>
    </location>
</feature>
<comment type="caution">
    <text evidence="1">The sequence shown here is derived from an EMBL/GenBank/DDBJ whole genome shotgun (WGS) entry which is preliminary data.</text>
</comment>
<evidence type="ECO:0000313" key="1">
    <source>
        <dbReference type="EMBL" id="KAI0045957.1"/>
    </source>
</evidence>
<feature type="non-terminal residue" evidence="1">
    <location>
        <position position="1"/>
    </location>
</feature>
<sequence length="63" mass="6907">IDIILGMSFLRNAYILINYGDFADGTTSKLDPYIQLLPTTNISSAHIDFVNVRLNGTDTTGSQ</sequence>
<evidence type="ECO:0000313" key="2">
    <source>
        <dbReference type="Proteomes" id="UP000814033"/>
    </source>
</evidence>
<reference evidence="1" key="1">
    <citation type="submission" date="2021-02" db="EMBL/GenBank/DDBJ databases">
        <authorList>
            <consortium name="DOE Joint Genome Institute"/>
            <person name="Ahrendt S."/>
            <person name="Looney B.P."/>
            <person name="Miyauchi S."/>
            <person name="Morin E."/>
            <person name="Drula E."/>
            <person name="Courty P.E."/>
            <person name="Chicoki N."/>
            <person name="Fauchery L."/>
            <person name="Kohler A."/>
            <person name="Kuo A."/>
            <person name="Labutti K."/>
            <person name="Pangilinan J."/>
            <person name="Lipzen A."/>
            <person name="Riley R."/>
            <person name="Andreopoulos W."/>
            <person name="He G."/>
            <person name="Johnson J."/>
            <person name="Barry K.W."/>
            <person name="Grigoriev I.V."/>
            <person name="Nagy L."/>
            <person name="Hibbett D."/>
            <person name="Henrissat B."/>
            <person name="Matheny P.B."/>
            <person name="Labbe J."/>
            <person name="Martin F."/>
        </authorList>
    </citation>
    <scope>NUCLEOTIDE SEQUENCE</scope>
    <source>
        <strain evidence="1">FP105234-sp</strain>
    </source>
</reference>
<proteinExistence type="predicted"/>
<protein>
    <submittedName>
        <fullName evidence="1">Uncharacterized protein</fullName>
    </submittedName>
</protein>
<organism evidence="1 2">
    <name type="scientific">Auriscalpium vulgare</name>
    <dbReference type="NCBI Taxonomy" id="40419"/>
    <lineage>
        <taxon>Eukaryota</taxon>
        <taxon>Fungi</taxon>
        <taxon>Dikarya</taxon>
        <taxon>Basidiomycota</taxon>
        <taxon>Agaricomycotina</taxon>
        <taxon>Agaricomycetes</taxon>
        <taxon>Russulales</taxon>
        <taxon>Auriscalpiaceae</taxon>
        <taxon>Auriscalpium</taxon>
    </lineage>
</organism>
<reference evidence="1" key="2">
    <citation type="journal article" date="2022" name="New Phytol.">
        <title>Evolutionary transition to the ectomycorrhizal habit in the genomes of a hyperdiverse lineage of mushroom-forming fungi.</title>
        <authorList>
            <person name="Looney B."/>
            <person name="Miyauchi S."/>
            <person name="Morin E."/>
            <person name="Drula E."/>
            <person name="Courty P.E."/>
            <person name="Kohler A."/>
            <person name="Kuo A."/>
            <person name="LaButti K."/>
            <person name="Pangilinan J."/>
            <person name="Lipzen A."/>
            <person name="Riley R."/>
            <person name="Andreopoulos W."/>
            <person name="He G."/>
            <person name="Johnson J."/>
            <person name="Nolan M."/>
            <person name="Tritt A."/>
            <person name="Barry K.W."/>
            <person name="Grigoriev I.V."/>
            <person name="Nagy L.G."/>
            <person name="Hibbett D."/>
            <person name="Henrissat B."/>
            <person name="Matheny P.B."/>
            <person name="Labbe J."/>
            <person name="Martin F.M."/>
        </authorList>
    </citation>
    <scope>NUCLEOTIDE SEQUENCE</scope>
    <source>
        <strain evidence="1">FP105234-sp</strain>
    </source>
</reference>
<dbReference type="Proteomes" id="UP000814033">
    <property type="component" value="Unassembled WGS sequence"/>
</dbReference>
<keyword evidence="2" id="KW-1185">Reference proteome</keyword>